<dbReference type="InterPro" id="IPR036770">
    <property type="entry name" value="Ankyrin_rpt-contain_sf"/>
</dbReference>
<keyword evidence="6" id="KW-1185">Reference proteome</keyword>
<sequence>MRKLNLLPTPKADTGRGSRSVFWPRDLLPTTVPHARVMTYGYDSHIRHRFGPEGSQSTVYDIAWDFLVALEASRRSDPERSILLIAHSLGGIVVKEMLRKSTTCGQSHLRPVFASMLGVIFFGTPHGGADPRSFLKTVAEHLLRATGFTVNQQIADTLLPSSERLRELRDEFAPMARQRGWAIHSFQEQMGVKGLNGGKVVEDTSSYLNAPDLEVTEHICQNHMEMCRFVGSHDPEYRKVAAAISRIMKNGFKATTEPDHVTEPNVDPMALKEIMELLRFDQDDARHQNIKSAHAKTCKWLLKCEMYSDWVRSKHLEDNHGFFWMKGKPGTGKSTIMKFLLANARRTMKDTVVISFFFNARGHALERSTIGMYRSLLLQLLEKKPSLQPLLGLDSLRNRDALSWSLELLKSLFEQAVQSLASTPVACFIDALDECPETEVREMVSSFSHLGQLAVSAGYQFKVCFSSRHYPHVTIDKKIELVLEEQDGHGDDITHYVASELNIGQTKMADEVKLAVQTKSSGIFMWVVLVVQILNKEYDCGNIHRLRRRLKEIPEDLHELFRDILTRDAKNGDELILCLQWVLFAKTPLGPSELYFAVLSGVDPEALRESDVEELSDSVFDRYILNCSKGLIETTKSKSHTAQFIHESVRDFLLKDDGFQFILAKHIAQSFEGLSHEKLKQCCLVQIETATLEKDPGLSLMRFPFLRYAVDNILHHANKAGELGLNQSGFVANFQTADWVGLTNSYEKYQTRKYPPDTRLLYVLAEKNLSHLLSCLLTTHSTDSCCLEMGKERYSCPLYASLAMGSHETAKVLLRQVVDRFPASHEAHSHFEDLFSQENPWSPFPRDFKFHKKDELYEKMLRSSEVLMLLFLNLGLISEGDMQTHGPNLFMIAAERRHDLLAVEILKRTGTNHIGMWEESPLHTAVRHGLATVTGLLLRTLKEVNPRDKDGLTPLLAATTYNEEGVAKLLIDSTKTEVDTRDRNEQTPLSIASSAGMMEVVKLLLASGKADINSRDNDGQTPLFHAAISGSEGITELLLASNEVEVDARDIMGKTPLSYAAQQKREGIVKLLLDSGKVDVNSRDVQGRSPLSHAVLDGDDKVMELLLASEMVDINCRDNEGKTPLTWLVSKRLGGFDYQKKNMSLMLESGKIDVNSRDNEGRTCLSYAADHGYEWAVDMLLASGAAEVDSLDNQGRTPLSWATGMSNQTRILRLTGSEMDNLRRTVKMLTDRDRGQANVNARDYLGRTPLAWALTPGTSNEARYRSGMLPEVRVVRLLLEVGADPAIADSEGYTPLNRLNSFAQDYVGSQMDHYKLPAIRNLLRPNNVGVQAV</sequence>
<proteinExistence type="predicted"/>
<dbReference type="SUPFAM" id="SSF53474">
    <property type="entry name" value="alpha/beta-Hydrolases"/>
    <property type="match status" value="1"/>
</dbReference>
<dbReference type="InterPro" id="IPR002110">
    <property type="entry name" value="Ankyrin_rpt"/>
</dbReference>
<dbReference type="SUPFAM" id="SSF48403">
    <property type="entry name" value="Ankyrin repeat"/>
    <property type="match status" value="2"/>
</dbReference>
<evidence type="ECO:0000313" key="6">
    <source>
        <dbReference type="Proteomes" id="UP001444661"/>
    </source>
</evidence>
<feature type="repeat" description="ANK" evidence="3">
    <location>
        <begin position="1052"/>
        <end position="1076"/>
    </location>
</feature>
<gene>
    <name evidence="5" type="ORF">PG993_012423</name>
</gene>
<dbReference type="Pfam" id="PF12796">
    <property type="entry name" value="Ank_2"/>
    <property type="match status" value="3"/>
</dbReference>
<dbReference type="Gene3D" id="1.25.40.20">
    <property type="entry name" value="Ankyrin repeat-containing domain"/>
    <property type="match status" value="2"/>
</dbReference>
<name>A0ABR1S2C3_9PEZI</name>
<evidence type="ECO:0000313" key="5">
    <source>
        <dbReference type="EMBL" id="KAK8024357.1"/>
    </source>
</evidence>
<comment type="caution">
    <text evidence="5">The sequence shown here is derived from an EMBL/GenBank/DDBJ whole genome shotgun (WGS) entry which is preliminary data.</text>
</comment>
<dbReference type="InterPro" id="IPR029058">
    <property type="entry name" value="AB_hydrolase_fold"/>
</dbReference>
<dbReference type="Proteomes" id="UP001444661">
    <property type="component" value="Unassembled WGS sequence"/>
</dbReference>
<dbReference type="EMBL" id="JAQQWK010000011">
    <property type="protein sequence ID" value="KAK8024357.1"/>
    <property type="molecule type" value="Genomic_DNA"/>
</dbReference>
<dbReference type="Pfam" id="PF24883">
    <property type="entry name" value="NPHP3_N"/>
    <property type="match status" value="1"/>
</dbReference>
<dbReference type="SUPFAM" id="SSF52540">
    <property type="entry name" value="P-loop containing nucleoside triphosphate hydrolases"/>
    <property type="match status" value="1"/>
</dbReference>
<dbReference type="SMART" id="SM00248">
    <property type="entry name" value="ANK"/>
    <property type="match status" value="11"/>
</dbReference>
<dbReference type="Gene3D" id="3.40.50.1820">
    <property type="entry name" value="alpha/beta hydrolase"/>
    <property type="match status" value="1"/>
</dbReference>
<keyword evidence="2 3" id="KW-0040">ANK repeat</keyword>
<evidence type="ECO:0000259" key="4">
    <source>
        <dbReference type="Pfam" id="PF24883"/>
    </source>
</evidence>
<organism evidence="5 6">
    <name type="scientific">Apiospora rasikravindrae</name>
    <dbReference type="NCBI Taxonomy" id="990691"/>
    <lineage>
        <taxon>Eukaryota</taxon>
        <taxon>Fungi</taxon>
        <taxon>Dikarya</taxon>
        <taxon>Ascomycota</taxon>
        <taxon>Pezizomycotina</taxon>
        <taxon>Sordariomycetes</taxon>
        <taxon>Xylariomycetidae</taxon>
        <taxon>Amphisphaeriales</taxon>
        <taxon>Apiosporaceae</taxon>
        <taxon>Apiospora</taxon>
    </lineage>
</organism>
<dbReference type="PROSITE" id="PS50297">
    <property type="entry name" value="ANK_REP_REGION"/>
    <property type="match status" value="2"/>
</dbReference>
<dbReference type="PROSITE" id="PS50088">
    <property type="entry name" value="ANK_REPEAT"/>
    <property type="match status" value="3"/>
</dbReference>
<feature type="repeat" description="ANK" evidence="3">
    <location>
        <begin position="984"/>
        <end position="1017"/>
    </location>
</feature>
<evidence type="ECO:0000256" key="2">
    <source>
        <dbReference type="ARBA" id="ARBA00023043"/>
    </source>
</evidence>
<feature type="repeat" description="ANK" evidence="3">
    <location>
        <begin position="1245"/>
        <end position="1290"/>
    </location>
</feature>
<dbReference type="InterPro" id="IPR027417">
    <property type="entry name" value="P-loop_NTPase"/>
</dbReference>
<dbReference type="InterPro" id="IPR056884">
    <property type="entry name" value="NPHP3-like_N"/>
</dbReference>
<dbReference type="PANTHER" id="PTHR24198:SF165">
    <property type="entry name" value="ANKYRIN REPEAT-CONTAINING PROTEIN-RELATED"/>
    <property type="match status" value="1"/>
</dbReference>
<reference evidence="5 6" key="1">
    <citation type="submission" date="2023-01" db="EMBL/GenBank/DDBJ databases">
        <title>Analysis of 21 Apiospora genomes using comparative genomics revels a genus with tremendous synthesis potential of carbohydrate active enzymes and secondary metabolites.</title>
        <authorList>
            <person name="Sorensen T."/>
        </authorList>
    </citation>
    <scope>NUCLEOTIDE SEQUENCE [LARGE SCALE GENOMIC DNA]</scope>
    <source>
        <strain evidence="5 6">CBS 33761</strain>
    </source>
</reference>
<keyword evidence="1" id="KW-0677">Repeat</keyword>
<protein>
    <recommendedName>
        <fullName evidence="4">Nephrocystin 3-like N-terminal domain-containing protein</fullName>
    </recommendedName>
</protein>
<evidence type="ECO:0000256" key="1">
    <source>
        <dbReference type="ARBA" id="ARBA00022737"/>
    </source>
</evidence>
<evidence type="ECO:0000256" key="3">
    <source>
        <dbReference type="PROSITE-ProRule" id="PRU00023"/>
    </source>
</evidence>
<dbReference type="Gene3D" id="3.40.50.300">
    <property type="entry name" value="P-loop containing nucleotide triphosphate hydrolases"/>
    <property type="match status" value="1"/>
</dbReference>
<accession>A0ABR1S2C3</accession>
<dbReference type="PANTHER" id="PTHR24198">
    <property type="entry name" value="ANKYRIN REPEAT AND PROTEIN KINASE DOMAIN-CONTAINING PROTEIN"/>
    <property type="match status" value="1"/>
</dbReference>
<feature type="domain" description="Nephrocystin 3-like N-terminal" evidence="4">
    <location>
        <begin position="297"/>
        <end position="468"/>
    </location>
</feature>